<geneLocation type="plasmid" evidence="1 2">
    <name>P2</name>
</geneLocation>
<dbReference type="EMBL" id="OW970317">
    <property type="protein sequence ID" value="CAH6375694.1"/>
    <property type="molecule type" value="Genomic_DNA"/>
</dbReference>
<keyword evidence="1" id="KW-0614">Plasmid</keyword>
<name>A0AAN2FHP7_ENTAG</name>
<organism evidence="1 2">
    <name type="scientific">Enterobacter agglomerans</name>
    <name type="common">Erwinia herbicola</name>
    <name type="synonym">Pantoea agglomerans</name>
    <dbReference type="NCBI Taxonomy" id="549"/>
    <lineage>
        <taxon>Bacteria</taxon>
        <taxon>Pseudomonadati</taxon>
        <taxon>Pseudomonadota</taxon>
        <taxon>Gammaproteobacteria</taxon>
        <taxon>Enterobacterales</taxon>
        <taxon>Erwiniaceae</taxon>
        <taxon>Pantoea</taxon>
        <taxon>Pantoea agglomerans group</taxon>
    </lineage>
</organism>
<dbReference type="RefSeq" id="WP_152551429.1">
    <property type="nucleotide sequence ID" value="NZ_JNVA01000155.1"/>
</dbReference>
<dbReference type="AlphaFoldDB" id="A0AAN2FHP7"/>
<reference evidence="1" key="1">
    <citation type="submission" date="2022-05" db="EMBL/GenBank/DDBJ databases">
        <authorList>
            <person name="Pothier F. J."/>
        </authorList>
    </citation>
    <scope>NUCLEOTIDE SEQUENCE</scope>
    <source>
        <strain evidence="1">DAPP-PG734</strain>
        <plasmid evidence="1">P2</plasmid>
    </source>
</reference>
<sequence>MKTQNAADAGIGGLVPQLADSLKALTALAQSRLSEREQHEFLWFTLHDMAQQVADTVRDGALPLPSFRAWIAASHIVHDSFGTAGEVAWGRASSLLADRLAADVAQQAGGAQDNPQA</sequence>
<protein>
    <submittedName>
        <fullName evidence="1">Uncharacterized protein</fullName>
    </submittedName>
</protein>
<dbReference type="Proteomes" id="UP001158961">
    <property type="component" value="Plasmid P2"/>
</dbReference>
<gene>
    <name evidence="1" type="ORF">DAPPPG734_24005</name>
</gene>
<accession>A0AAN2FHP7</accession>
<evidence type="ECO:0000313" key="2">
    <source>
        <dbReference type="Proteomes" id="UP001158961"/>
    </source>
</evidence>
<evidence type="ECO:0000313" key="1">
    <source>
        <dbReference type="EMBL" id="CAH6375694.1"/>
    </source>
</evidence>
<proteinExistence type="predicted"/>